<dbReference type="KEGG" id="nsh:GXM_05691"/>
<evidence type="ECO:0008006" key="3">
    <source>
        <dbReference type="Google" id="ProtNLM"/>
    </source>
</evidence>
<dbReference type="AlphaFoldDB" id="A0A5P8W8B7"/>
<dbReference type="InterPro" id="IPR016084">
    <property type="entry name" value="Haem_Oase-like_multi-hlx"/>
</dbReference>
<dbReference type="Proteomes" id="UP000326678">
    <property type="component" value="Chromosome Gxm1"/>
</dbReference>
<evidence type="ECO:0000313" key="2">
    <source>
        <dbReference type="Proteomes" id="UP000326678"/>
    </source>
</evidence>
<dbReference type="EMBL" id="CP045226">
    <property type="protein sequence ID" value="QFS48199.1"/>
    <property type="molecule type" value="Genomic_DNA"/>
</dbReference>
<accession>A0A5P8W8B7</accession>
<keyword evidence="2" id="KW-1185">Reference proteome</keyword>
<organism evidence="1 2">
    <name type="scientific">Nostoc sphaeroides CCNUC1</name>
    <dbReference type="NCBI Taxonomy" id="2653204"/>
    <lineage>
        <taxon>Bacteria</taxon>
        <taxon>Bacillati</taxon>
        <taxon>Cyanobacteriota</taxon>
        <taxon>Cyanophyceae</taxon>
        <taxon>Nostocales</taxon>
        <taxon>Nostocaceae</taxon>
        <taxon>Nostoc</taxon>
    </lineage>
</organism>
<reference evidence="1 2" key="1">
    <citation type="submission" date="2019-10" db="EMBL/GenBank/DDBJ databases">
        <title>Genomic and transcriptomic insights into the perfect genentic adaptation of a filamentous nitrogen-fixing cyanobacterium to rice fields.</title>
        <authorList>
            <person name="Chen Z."/>
        </authorList>
    </citation>
    <scope>NUCLEOTIDE SEQUENCE [LARGE SCALE GENOMIC DNA]</scope>
    <source>
        <strain evidence="1">CCNUC1</strain>
    </source>
</reference>
<dbReference type="Pfam" id="PF14518">
    <property type="entry name" value="Haem_oxygenas_2"/>
    <property type="match status" value="1"/>
</dbReference>
<proteinExistence type="predicted"/>
<dbReference type="RefSeq" id="WP_244945003.1">
    <property type="nucleotide sequence ID" value="NZ_CP045226.1"/>
</dbReference>
<sequence length="168" mass="19360">MAQIMAEELGNGRFKKTHLQLWDNFLTSIGIEPQIFSDSLHPENFNLLAELKQLTLNKPIGYVIGLCGMGGECLCQIYLTAMYKYITLNPYIQSNKETIDWEFWNIHIGEEDIRHRVMVKNAINEIIQAEPSHLPDLAAGYQKAKSNWDEFWGNNYKLAERVKLTAVQ</sequence>
<protein>
    <recommendedName>
        <fullName evidence="3">Iron-containing redox enzyme family protein</fullName>
    </recommendedName>
</protein>
<dbReference type="Gene3D" id="1.20.910.10">
    <property type="entry name" value="Heme oxygenase-like"/>
    <property type="match status" value="1"/>
</dbReference>
<name>A0A5P8W8B7_9NOSO</name>
<gene>
    <name evidence="1" type="ORF">GXM_05691</name>
</gene>
<evidence type="ECO:0000313" key="1">
    <source>
        <dbReference type="EMBL" id="QFS48199.1"/>
    </source>
</evidence>